<reference evidence="8" key="2">
    <citation type="submission" date="2015-01" db="EMBL/GenBank/DDBJ databases">
        <title>Evolutionary Origins and Diversification of the Mycorrhizal Mutualists.</title>
        <authorList>
            <consortium name="DOE Joint Genome Institute"/>
            <consortium name="Mycorrhizal Genomics Consortium"/>
            <person name="Kohler A."/>
            <person name="Kuo A."/>
            <person name="Nagy L.G."/>
            <person name="Floudas D."/>
            <person name="Copeland A."/>
            <person name="Barry K.W."/>
            <person name="Cichocki N."/>
            <person name="Veneault-Fourrey C."/>
            <person name="LaButti K."/>
            <person name="Lindquist E.A."/>
            <person name="Lipzen A."/>
            <person name="Lundell T."/>
            <person name="Morin E."/>
            <person name="Murat C."/>
            <person name="Riley R."/>
            <person name="Ohm R."/>
            <person name="Sun H."/>
            <person name="Tunlid A."/>
            <person name="Henrissat B."/>
            <person name="Grigoriev I.V."/>
            <person name="Hibbett D.S."/>
            <person name="Martin F."/>
        </authorList>
    </citation>
    <scope>NUCLEOTIDE SEQUENCE [LARGE SCALE GENOMIC DNA]</scope>
    <source>
        <strain evidence="8">441</strain>
    </source>
</reference>
<evidence type="ECO:0000256" key="6">
    <source>
        <dbReference type="PIRSR" id="PIRSR602403-1"/>
    </source>
</evidence>
<dbReference type="PANTHER" id="PTHR24304:SF2">
    <property type="entry name" value="24-HYDROXYCHOLESTEROL 7-ALPHA-HYDROXYLASE"/>
    <property type="match status" value="1"/>
</dbReference>
<evidence type="ECO:0000313" key="8">
    <source>
        <dbReference type="Proteomes" id="UP000054018"/>
    </source>
</evidence>
<keyword evidence="8" id="KW-1185">Reference proteome</keyword>
<gene>
    <name evidence="7" type="ORF">PISMIDRAFT_680316</name>
</gene>
<dbReference type="SUPFAM" id="SSF48264">
    <property type="entry name" value="Cytochrome P450"/>
    <property type="match status" value="1"/>
</dbReference>
<dbReference type="EMBL" id="KN833740">
    <property type="protein sequence ID" value="KIK22308.1"/>
    <property type="molecule type" value="Genomic_DNA"/>
</dbReference>
<evidence type="ECO:0000256" key="4">
    <source>
        <dbReference type="ARBA" id="ARBA00022723"/>
    </source>
</evidence>
<dbReference type="InterPro" id="IPR001128">
    <property type="entry name" value="Cyt_P450"/>
</dbReference>
<sequence>MNSPSEFLANCHKKYGSVYKVLIGGREVVVTSSASVISSMYATDPGALGAHTTHIDIYEAVSGRKGGPEVYRVITQLIFPMLDQRLSRRALEDFVPTIAQAVYSRITPYTEMETARVSLMDFINEPLYVATNLALFGTRFPSGTYYDLRTLDNSMPERFFKVPFWPWKSERARRRVVAKYSDYLSTEDVSDADGPLGSAFKKLFRENDIPLTAATGHILTFLWGMHSNTSVVGLWMFLFLLNDHDALVAVRNEIDTAIKTEFGDFETFLANVKPKELEGKAFPLLTSVILETMRVVVMFVVFRIAKRDWEFKDGGRTVLVPKGEYILGNAQAAHLDESSYTDGHKFKFDRFAHGDYREGRLPTDGNPWFCLGVGRHLCKGRYIAMYELKLAAIIFLHRFEITPVNKGSGSWWPPKTTKRTLAVPRTETVMVDVRPRHVR</sequence>
<keyword evidence="5 6" id="KW-0408">Iron</keyword>
<dbReference type="AlphaFoldDB" id="A0A0C9ZRE8"/>
<feature type="binding site" description="axial binding residue" evidence="6">
    <location>
        <position position="378"/>
    </location>
    <ligand>
        <name>heme</name>
        <dbReference type="ChEBI" id="CHEBI:30413"/>
    </ligand>
    <ligandPart>
        <name>Fe</name>
        <dbReference type="ChEBI" id="CHEBI:18248"/>
    </ligandPart>
</feature>
<dbReference type="InterPro" id="IPR050529">
    <property type="entry name" value="CYP450_sterol_14alpha_dmase"/>
</dbReference>
<dbReference type="GO" id="GO:0005506">
    <property type="term" value="F:iron ion binding"/>
    <property type="evidence" value="ECO:0007669"/>
    <property type="project" value="InterPro"/>
</dbReference>
<evidence type="ECO:0000256" key="5">
    <source>
        <dbReference type="ARBA" id="ARBA00023004"/>
    </source>
</evidence>
<dbReference type="Gene3D" id="1.10.630.10">
    <property type="entry name" value="Cytochrome P450"/>
    <property type="match status" value="1"/>
</dbReference>
<dbReference type="GO" id="GO:0016705">
    <property type="term" value="F:oxidoreductase activity, acting on paired donors, with incorporation or reduction of molecular oxygen"/>
    <property type="evidence" value="ECO:0007669"/>
    <property type="project" value="InterPro"/>
</dbReference>
<evidence type="ECO:0000256" key="1">
    <source>
        <dbReference type="ARBA" id="ARBA00001971"/>
    </source>
</evidence>
<protein>
    <recommendedName>
        <fullName evidence="9">Cytochrome P450</fullName>
    </recommendedName>
</protein>
<dbReference type="OrthoDB" id="3366823at2759"/>
<keyword evidence="4 6" id="KW-0479">Metal-binding</keyword>
<dbReference type="InterPro" id="IPR002403">
    <property type="entry name" value="Cyt_P450_E_grp-IV"/>
</dbReference>
<comment type="similarity">
    <text evidence="2">Belongs to the cytochrome P450 family.</text>
</comment>
<dbReference type="PANTHER" id="PTHR24304">
    <property type="entry name" value="CYTOCHROME P450 FAMILY 7"/>
    <property type="match status" value="1"/>
</dbReference>
<dbReference type="HOGENOM" id="CLU_018012_5_2_1"/>
<evidence type="ECO:0000256" key="2">
    <source>
        <dbReference type="ARBA" id="ARBA00010617"/>
    </source>
</evidence>
<dbReference type="InterPro" id="IPR036396">
    <property type="entry name" value="Cyt_P450_sf"/>
</dbReference>
<reference evidence="7 8" key="1">
    <citation type="submission" date="2014-04" db="EMBL/GenBank/DDBJ databases">
        <authorList>
            <consortium name="DOE Joint Genome Institute"/>
            <person name="Kuo A."/>
            <person name="Kohler A."/>
            <person name="Costa M.D."/>
            <person name="Nagy L.G."/>
            <person name="Floudas D."/>
            <person name="Copeland A."/>
            <person name="Barry K.W."/>
            <person name="Cichocki N."/>
            <person name="Veneault-Fourrey C."/>
            <person name="LaButti K."/>
            <person name="Lindquist E.A."/>
            <person name="Lipzen A."/>
            <person name="Lundell T."/>
            <person name="Morin E."/>
            <person name="Murat C."/>
            <person name="Sun H."/>
            <person name="Tunlid A."/>
            <person name="Henrissat B."/>
            <person name="Grigoriev I.V."/>
            <person name="Hibbett D.S."/>
            <person name="Martin F."/>
            <person name="Nordberg H.P."/>
            <person name="Cantor M.N."/>
            <person name="Hua S.X."/>
        </authorList>
    </citation>
    <scope>NUCLEOTIDE SEQUENCE [LARGE SCALE GENOMIC DNA]</scope>
    <source>
        <strain evidence="7 8">441</strain>
    </source>
</reference>
<dbReference type="STRING" id="765257.A0A0C9ZRE8"/>
<accession>A0A0C9ZRE8</accession>
<dbReference type="GO" id="GO:0020037">
    <property type="term" value="F:heme binding"/>
    <property type="evidence" value="ECO:0007669"/>
    <property type="project" value="InterPro"/>
</dbReference>
<name>A0A0C9ZRE8_9AGAM</name>
<comment type="cofactor">
    <cofactor evidence="1 6">
        <name>heme</name>
        <dbReference type="ChEBI" id="CHEBI:30413"/>
    </cofactor>
</comment>
<evidence type="ECO:0008006" key="9">
    <source>
        <dbReference type="Google" id="ProtNLM"/>
    </source>
</evidence>
<organism evidence="7 8">
    <name type="scientific">Pisolithus microcarpus 441</name>
    <dbReference type="NCBI Taxonomy" id="765257"/>
    <lineage>
        <taxon>Eukaryota</taxon>
        <taxon>Fungi</taxon>
        <taxon>Dikarya</taxon>
        <taxon>Basidiomycota</taxon>
        <taxon>Agaricomycotina</taxon>
        <taxon>Agaricomycetes</taxon>
        <taxon>Agaricomycetidae</taxon>
        <taxon>Boletales</taxon>
        <taxon>Sclerodermatineae</taxon>
        <taxon>Pisolithaceae</taxon>
        <taxon>Pisolithus</taxon>
    </lineage>
</organism>
<proteinExistence type="inferred from homology"/>
<keyword evidence="3 6" id="KW-0349">Heme</keyword>
<evidence type="ECO:0000256" key="3">
    <source>
        <dbReference type="ARBA" id="ARBA00022617"/>
    </source>
</evidence>
<evidence type="ECO:0000313" key="7">
    <source>
        <dbReference type="EMBL" id="KIK22308.1"/>
    </source>
</evidence>
<dbReference type="Pfam" id="PF00067">
    <property type="entry name" value="p450"/>
    <property type="match status" value="1"/>
</dbReference>
<dbReference type="PRINTS" id="PR00465">
    <property type="entry name" value="EP450IV"/>
</dbReference>
<dbReference type="GO" id="GO:0008395">
    <property type="term" value="F:steroid hydroxylase activity"/>
    <property type="evidence" value="ECO:0007669"/>
    <property type="project" value="TreeGrafter"/>
</dbReference>
<dbReference type="Proteomes" id="UP000054018">
    <property type="component" value="Unassembled WGS sequence"/>
</dbReference>